<dbReference type="PANTHER" id="PTHR30290">
    <property type="entry name" value="PERIPLASMIC BINDING COMPONENT OF ABC TRANSPORTER"/>
    <property type="match status" value="1"/>
</dbReference>
<keyword evidence="1" id="KW-1133">Transmembrane helix</keyword>
<evidence type="ECO:0000256" key="1">
    <source>
        <dbReference type="SAM" id="Phobius"/>
    </source>
</evidence>
<dbReference type="GO" id="GO:0043190">
    <property type="term" value="C:ATP-binding cassette (ABC) transporter complex"/>
    <property type="evidence" value="ECO:0007669"/>
    <property type="project" value="InterPro"/>
</dbReference>
<dbReference type="PANTHER" id="PTHR30290:SF82">
    <property type="entry name" value="ABC-TYPE DIPEPTIDE_OLIGOPEPTIDE TRANSPORT SYSTEM, PERIPLASMIC COMPONENT"/>
    <property type="match status" value="1"/>
</dbReference>
<dbReference type="GO" id="GO:1904680">
    <property type="term" value="F:peptide transmembrane transporter activity"/>
    <property type="evidence" value="ECO:0007669"/>
    <property type="project" value="TreeGrafter"/>
</dbReference>
<dbReference type="Gene3D" id="3.40.190.10">
    <property type="entry name" value="Periplasmic binding protein-like II"/>
    <property type="match status" value="1"/>
</dbReference>
<dbReference type="EMBL" id="DTFI01000193">
    <property type="protein sequence ID" value="HGI44126.1"/>
    <property type="molecule type" value="Genomic_DNA"/>
</dbReference>
<dbReference type="AlphaFoldDB" id="A0A7C4FC54"/>
<comment type="caution">
    <text evidence="3">The sequence shown here is derived from an EMBL/GenBank/DDBJ whole genome shotgun (WGS) entry which is preliminary data.</text>
</comment>
<evidence type="ECO:0000259" key="2">
    <source>
        <dbReference type="Pfam" id="PF00496"/>
    </source>
</evidence>
<dbReference type="Gene3D" id="3.10.105.10">
    <property type="entry name" value="Dipeptide-binding Protein, Domain 3"/>
    <property type="match status" value="1"/>
</dbReference>
<dbReference type="SUPFAM" id="SSF53850">
    <property type="entry name" value="Periplasmic binding protein-like II"/>
    <property type="match status" value="1"/>
</dbReference>
<dbReference type="InterPro" id="IPR039424">
    <property type="entry name" value="SBP_5"/>
</dbReference>
<feature type="domain" description="Solute-binding protein family 5" evidence="2">
    <location>
        <begin position="80"/>
        <end position="474"/>
    </location>
</feature>
<sequence>MNKGKTLPLAAALCILLVALVAQAQPVIPREQTLIIGGAYWEPPKKFNPFNYGGSVSGTVGLIYEPLYLWIPIKPENERFVPWLAADQPKWISPTEVEIKLRPEATWWDGSPVTAEDVRFTFHDVPRKVPSSAWGGVRNYIVDVVVVDAKTVRFKFDPNTANYADFLFNLYSAPILPKKFYEPFVNQYGDELTDLAKWPAVAEGKDPTKLLGSGMYKVIYTGDDNFILERVDNWWGTKVFGTPAPKYIKGVVVYSNQVAANMLGSGELDWSCFFIPGGPTMVQRGYAVAFYGKEPYYLSANVAFLFVNTMKPPFNDPNFRKAMYYAIDVDKIIASAFEGAVKKSNPVGLLPFWERYLAKDLIEKYGYKYDPNKAKEILDKAGYVDRDGDGWRDMPDGKPIRIQIIVPYGWTDWMFAIINIAEDLRKVGIYAEAMFPDFGAYITMIDQGTYDAAINNFGSFATPSPYNLYYWAYNASPGIWTGNHGRYKNTRLTDLIQQLGRIPPLPENEGKIQSVLREIQSILLEEMPALPLWYNGYWFLASQKYWTGWPSEKNPYGVPIIWNGQWQHGGMLVLLNLKPTVTPTPPAPPVVTPAAPAVPTELIAGVIIAIVVVAVLAYYFLAKRKKAAPAQK</sequence>
<name>A0A7C4FC54_THEPE</name>
<dbReference type="InterPro" id="IPR000914">
    <property type="entry name" value="SBP_5_dom"/>
</dbReference>
<protein>
    <submittedName>
        <fullName evidence="3">ABC transporter substrate-binding protein</fullName>
    </submittedName>
</protein>
<evidence type="ECO:0000313" key="3">
    <source>
        <dbReference type="EMBL" id="HGI44126.1"/>
    </source>
</evidence>
<dbReference type="PIRSF" id="PIRSF002741">
    <property type="entry name" value="MppA"/>
    <property type="match status" value="1"/>
</dbReference>
<organism evidence="3">
    <name type="scientific">Thermofilum pendens</name>
    <dbReference type="NCBI Taxonomy" id="2269"/>
    <lineage>
        <taxon>Archaea</taxon>
        <taxon>Thermoproteota</taxon>
        <taxon>Thermoprotei</taxon>
        <taxon>Thermofilales</taxon>
        <taxon>Thermofilaceae</taxon>
        <taxon>Thermofilum</taxon>
    </lineage>
</organism>
<keyword evidence="1" id="KW-0472">Membrane</keyword>
<reference evidence="3" key="1">
    <citation type="journal article" date="2020" name="mSystems">
        <title>Genome- and Community-Level Interaction Insights into Carbon Utilization and Element Cycling Functions of Hydrothermarchaeota in Hydrothermal Sediment.</title>
        <authorList>
            <person name="Zhou Z."/>
            <person name="Liu Y."/>
            <person name="Xu W."/>
            <person name="Pan J."/>
            <person name="Luo Z.H."/>
            <person name="Li M."/>
        </authorList>
    </citation>
    <scope>NUCLEOTIDE SEQUENCE [LARGE SCALE GENOMIC DNA]</scope>
    <source>
        <strain evidence="3">SpSt-735</strain>
    </source>
</reference>
<proteinExistence type="predicted"/>
<accession>A0A7C4FC54</accession>
<dbReference type="Gene3D" id="3.90.76.10">
    <property type="entry name" value="Dipeptide-binding Protein, Domain 1"/>
    <property type="match status" value="1"/>
</dbReference>
<gene>
    <name evidence="3" type="ORF">ENV17_07060</name>
</gene>
<dbReference type="GO" id="GO:0015833">
    <property type="term" value="P:peptide transport"/>
    <property type="evidence" value="ECO:0007669"/>
    <property type="project" value="TreeGrafter"/>
</dbReference>
<dbReference type="GO" id="GO:0042597">
    <property type="term" value="C:periplasmic space"/>
    <property type="evidence" value="ECO:0007669"/>
    <property type="project" value="UniProtKB-ARBA"/>
</dbReference>
<dbReference type="InterPro" id="IPR030678">
    <property type="entry name" value="Peptide/Ni-bd"/>
</dbReference>
<dbReference type="CDD" id="cd08509">
    <property type="entry name" value="PBP2_TmCBP_oligosaccharides_like"/>
    <property type="match status" value="1"/>
</dbReference>
<dbReference type="Pfam" id="PF00496">
    <property type="entry name" value="SBP_bac_5"/>
    <property type="match status" value="1"/>
</dbReference>
<keyword evidence="1" id="KW-0812">Transmembrane</keyword>
<feature type="transmembrane region" description="Helical" evidence="1">
    <location>
        <begin position="602"/>
        <end position="622"/>
    </location>
</feature>